<dbReference type="NCBIfam" id="TIGR01352">
    <property type="entry name" value="tonB_Cterm"/>
    <property type="match status" value="1"/>
</dbReference>
<dbReference type="GO" id="GO:0055085">
    <property type="term" value="P:transmembrane transport"/>
    <property type="evidence" value="ECO:0007669"/>
    <property type="project" value="InterPro"/>
</dbReference>
<name>A0A011PSP5_9PROT</name>
<dbReference type="AlphaFoldDB" id="A0A011PSP5"/>
<feature type="domain" description="TonB C-terminal" evidence="10">
    <location>
        <begin position="5"/>
        <end position="96"/>
    </location>
</feature>
<evidence type="ECO:0000259" key="10">
    <source>
        <dbReference type="PROSITE" id="PS52015"/>
    </source>
</evidence>
<keyword evidence="9" id="KW-0472">Membrane</keyword>
<keyword evidence="7" id="KW-0653">Protein transport</keyword>
<dbReference type="Gene3D" id="3.30.1150.10">
    <property type="match status" value="1"/>
</dbReference>
<evidence type="ECO:0000313" key="12">
    <source>
        <dbReference type="Proteomes" id="UP000021816"/>
    </source>
</evidence>
<evidence type="ECO:0000256" key="4">
    <source>
        <dbReference type="ARBA" id="ARBA00022475"/>
    </source>
</evidence>
<evidence type="ECO:0000256" key="5">
    <source>
        <dbReference type="ARBA" id="ARBA00022519"/>
    </source>
</evidence>
<comment type="caution">
    <text evidence="11">The sequence shown here is derived from an EMBL/GenBank/DDBJ whole genome shotgun (WGS) entry which is preliminary data.</text>
</comment>
<accession>A0A011PSP5</accession>
<dbReference type="PATRIC" id="fig|1454003.3.peg.2206"/>
<evidence type="ECO:0000256" key="1">
    <source>
        <dbReference type="ARBA" id="ARBA00004383"/>
    </source>
</evidence>
<dbReference type="Pfam" id="PF03544">
    <property type="entry name" value="TonB_C"/>
    <property type="match status" value="1"/>
</dbReference>
<dbReference type="GO" id="GO:0015031">
    <property type="term" value="P:protein transport"/>
    <property type="evidence" value="ECO:0007669"/>
    <property type="project" value="UniProtKB-KW"/>
</dbReference>
<dbReference type="PANTHER" id="PTHR33446">
    <property type="entry name" value="PROTEIN TONB-RELATED"/>
    <property type="match status" value="1"/>
</dbReference>
<dbReference type="Proteomes" id="UP000021816">
    <property type="component" value="Unassembled WGS sequence"/>
</dbReference>
<evidence type="ECO:0000313" key="11">
    <source>
        <dbReference type="EMBL" id="EXI79865.1"/>
    </source>
</evidence>
<keyword evidence="3" id="KW-0813">Transport</keyword>
<evidence type="ECO:0000256" key="6">
    <source>
        <dbReference type="ARBA" id="ARBA00022692"/>
    </source>
</evidence>
<evidence type="ECO:0000256" key="8">
    <source>
        <dbReference type="ARBA" id="ARBA00022989"/>
    </source>
</evidence>
<dbReference type="GO" id="GO:0098797">
    <property type="term" value="C:plasma membrane protein complex"/>
    <property type="evidence" value="ECO:0007669"/>
    <property type="project" value="TreeGrafter"/>
</dbReference>
<dbReference type="PANTHER" id="PTHR33446:SF2">
    <property type="entry name" value="PROTEIN TONB"/>
    <property type="match status" value="1"/>
</dbReference>
<keyword evidence="5" id="KW-0997">Cell inner membrane</keyword>
<dbReference type="STRING" id="1454003.AW10_02162"/>
<dbReference type="InterPro" id="IPR037682">
    <property type="entry name" value="TonB_C"/>
</dbReference>
<proteinExistence type="inferred from homology"/>
<dbReference type="InterPro" id="IPR051045">
    <property type="entry name" value="TonB-dependent_transducer"/>
</dbReference>
<comment type="similarity">
    <text evidence="2">Belongs to the TonB family.</text>
</comment>
<protein>
    <recommendedName>
        <fullName evidence="10">TonB C-terminal domain-containing protein</fullName>
    </recommendedName>
</protein>
<dbReference type="InterPro" id="IPR006260">
    <property type="entry name" value="TonB/TolA_C"/>
</dbReference>
<keyword evidence="8" id="KW-1133">Transmembrane helix</keyword>
<keyword evidence="6" id="KW-0812">Transmembrane</keyword>
<evidence type="ECO:0000256" key="2">
    <source>
        <dbReference type="ARBA" id="ARBA00006555"/>
    </source>
</evidence>
<dbReference type="GO" id="GO:0031992">
    <property type="term" value="F:energy transducer activity"/>
    <property type="evidence" value="ECO:0007669"/>
    <property type="project" value="TreeGrafter"/>
</dbReference>
<dbReference type="SUPFAM" id="SSF74653">
    <property type="entry name" value="TolA/TonB C-terminal domain"/>
    <property type="match status" value="1"/>
</dbReference>
<dbReference type="PROSITE" id="PS52015">
    <property type="entry name" value="TONB_CTD"/>
    <property type="match status" value="1"/>
</dbReference>
<organism evidence="11 12">
    <name type="scientific">Candidatus Accumulibacter appositus</name>
    <dbReference type="NCBI Taxonomy" id="1454003"/>
    <lineage>
        <taxon>Bacteria</taxon>
        <taxon>Pseudomonadati</taxon>
        <taxon>Pseudomonadota</taxon>
        <taxon>Betaproteobacteria</taxon>
        <taxon>Candidatus Accumulibacter</taxon>
    </lineage>
</organism>
<evidence type="ECO:0000256" key="7">
    <source>
        <dbReference type="ARBA" id="ARBA00022927"/>
    </source>
</evidence>
<evidence type="ECO:0000256" key="9">
    <source>
        <dbReference type="ARBA" id="ARBA00023136"/>
    </source>
</evidence>
<dbReference type="EMBL" id="JEMX01000045">
    <property type="protein sequence ID" value="EXI79865.1"/>
    <property type="molecule type" value="Genomic_DNA"/>
</dbReference>
<gene>
    <name evidence="11" type="ORF">AW10_02162</name>
</gene>
<reference evidence="11 12" key="1">
    <citation type="submission" date="2014-02" db="EMBL/GenBank/DDBJ databases">
        <title>Expanding our view of genomic diversity in Candidatus Accumulibacter clades.</title>
        <authorList>
            <person name="Skennerton C.T."/>
            <person name="Barr J.J."/>
            <person name="Slater F.R."/>
            <person name="Bond P.L."/>
            <person name="Tyson G.W."/>
        </authorList>
    </citation>
    <scope>NUCLEOTIDE SEQUENCE [LARGE SCALE GENOMIC DNA]</scope>
    <source>
        <strain evidence="12">BA-92</strain>
    </source>
</reference>
<keyword evidence="4" id="KW-1003">Cell membrane</keyword>
<comment type="subcellular location">
    <subcellularLocation>
        <location evidence="1">Cell inner membrane</location>
        <topology evidence="1">Single-pass membrane protein</topology>
        <orientation evidence="1">Periplasmic side</orientation>
    </subcellularLocation>
</comment>
<evidence type="ECO:0000256" key="3">
    <source>
        <dbReference type="ARBA" id="ARBA00022448"/>
    </source>
</evidence>
<sequence length="96" mass="10696">MPVVGARFDADYLRNPSPVYPSASRRLGEEGRVILRVTVSAEGLPERVEIKQTSGFRRLDEAARAAVERWRFVAARRGATAIESSVLVPLQFNLQN</sequence>